<sequence length="327" mass="35633">MRTTRAGWCVWRMPNDLPLAIVMNAGSGHGDAAAARDTIRATLEAAGRPHRFFLIDDDHPITEVVADAVAHAKHEGGAVVAVGGDGTINCVAGAAWREQLPLGVLPQGTFNFFGRSHNIPADAREATEGLLRGTPRNVQAGMVNDRLFLVNGSLGLYPQVLEDREAWKQRLGRHRLVALWSGLVTMMRGYRSLRIDVSDGTRTRQLRTPTLFVGNNALQMEIIGLPEASDVFRNDGTLAGLVLKPIGRLTMLGLILRGALGRLGDAENAISFAFREITVTPKRHREKMKVAVDGEIEWLDPPLVFRAAPRPLVLITDGERQPGEDPG</sequence>
<dbReference type="EMBL" id="CP041046">
    <property type="protein sequence ID" value="QDE38654.1"/>
    <property type="molecule type" value="Genomic_DNA"/>
</dbReference>
<proteinExistence type="predicted"/>
<evidence type="ECO:0000259" key="1">
    <source>
        <dbReference type="PROSITE" id="PS50146"/>
    </source>
</evidence>
<keyword evidence="2" id="KW-0418">Kinase</keyword>
<dbReference type="InterPro" id="IPR050187">
    <property type="entry name" value="Lipid_Phosphate_FormReg"/>
</dbReference>
<dbReference type="InterPro" id="IPR017438">
    <property type="entry name" value="ATP-NAD_kinase_N"/>
</dbReference>
<dbReference type="PROSITE" id="PS50146">
    <property type="entry name" value="DAGK"/>
    <property type="match status" value="1"/>
</dbReference>
<evidence type="ECO:0000313" key="2">
    <source>
        <dbReference type="EMBL" id="QDE38654.1"/>
    </source>
</evidence>
<accession>A0A4Y5Z0P8</accession>
<dbReference type="InterPro" id="IPR001206">
    <property type="entry name" value="Diacylglycerol_kinase_cat_dom"/>
</dbReference>
<protein>
    <submittedName>
        <fullName evidence="2">Diacylglycerol kinase</fullName>
    </submittedName>
</protein>
<reference evidence="2 3" key="1">
    <citation type="submission" date="2019-06" db="EMBL/GenBank/DDBJ databases">
        <title>A complete genome sequence for Luteibacter pinisoli MAH-14.</title>
        <authorList>
            <person name="Baltrus D.A."/>
        </authorList>
    </citation>
    <scope>NUCLEOTIDE SEQUENCE [LARGE SCALE GENOMIC DNA]</scope>
    <source>
        <strain evidence="2 3">MAH-14</strain>
    </source>
</reference>
<dbReference type="GO" id="GO:0016301">
    <property type="term" value="F:kinase activity"/>
    <property type="evidence" value="ECO:0007669"/>
    <property type="project" value="UniProtKB-KW"/>
</dbReference>
<name>A0A4Y5Z0P8_9GAMM</name>
<dbReference type="OrthoDB" id="142078at2"/>
<dbReference type="InterPro" id="IPR016064">
    <property type="entry name" value="NAD/diacylglycerol_kinase_sf"/>
</dbReference>
<dbReference type="Pfam" id="PF00781">
    <property type="entry name" value="DAGK_cat"/>
    <property type="match status" value="1"/>
</dbReference>
<feature type="domain" description="DAGKc" evidence="1">
    <location>
        <begin position="14"/>
        <end position="147"/>
    </location>
</feature>
<keyword evidence="3" id="KW-1185">Reference proteome</keyword>
<keyword evidence="2" id="KW-0808">Transferase</keyword>
<dbReference type="AlphaFoldDB" id="A0A4Y5Z0P8"/>
<dbReference type="PANTHER" id="PTHR12358:SF54">
    <property type="entry name" value="SPHINGOSINE KINASE RELATED PROTEIN"/>
    <property type="match status" value="1"/>
</dbReference>
<dbReference type="Gene3D" id="3.40.50.10330">
    <property type="entry name" value="Probable inorganic polyphosphate/atp-NAD kinase, domain 1"/>
    <property type="match status" value="1"/>
</dbReference>
<dbReference type="PANTHER" id="PTHR12358">
    <property type="entry name" value="SPHINGOSINE KINASE"/>
    <property type="match status" value="1"/>
</dbReference>
<dbReference type="Gene3D" id="2.60.200.40">
    <property type="match status" value="1"/>
</dbReference>
<dbReference type="KEGG" id="lpy:FIV34_05275"/>
<gene>
    <name evidence="2" type="ORF">FIV34_05275</name>
</gene>
<organism evidence="2 3">
    <name type="scientific">Luteibacter pinisoli</name>
    <dbReference type="NCBI Taxonomy" id="2589080"/>
    <lineage>
        <taxon>Bacteria</taxon>
        <taxon>Pseudomonadati</taxon>
        <taxon>Pseudomonadota</taxon>
        <taxon>Gammaproteobacteria</taxon>
        <taxon>Lysobacterales</taxon>
        <taxon>Rhodanobacteraceae</taxon>
        <taxon>Luteibacter</taxon>
    </lineage>
</organism>
<dbReference type="SUPFAM" id="SSF111331">
    <property type="entry name" value="NAD kinase/diacylglycerol kinase-like"/>
    <property type="match status" value="1"/>
</dbReference>
<dbReference type="Proteomes" id="UP000316093">
    <property type="component" value="Chromosome"/>
</dbReference>
<evidence type="ECO:0000313" key="3">
    <source>
        <dbReference type="Proteomes" id="UP000316093"/>
    </source>
</evidence>
<dbReference type="SMART" id="SM00046">
    <property type="entry name" value="DAGKc"/>
    <property type="match status" value="1"/>
</dbReference>